<dbReference type="InterPro" id="IPR029000">
    <property type="entry name" value="Cyclophilin-like_dom_sf"/>
</dbReference>
<dbReference type="PRINTS" id="PR00153">
    <property type="entry name" value="CSAPPISMRASE"/>
</dbReference>
<dbReference type="EMBL" id="PGTN01000074">
    <property type="protein sequence ID" value="PJF47012.1"/>
    <property type="molecule type" value="Genomic_DNA"/>
</dbReference>
<name>A0A2M8QB34_9CHLR</name>
<comment type="function">
    <text evidence="1">PPIases accelerate the folding of proteins. It catalyzes the cis-trans isomerization of proline imidic peptide bonds in oligopeptides.</text>
</comment>
<dbReference type="AlphaFoldDB" id="A0A2M8QB34"/>
<dbReference type="SUPFAM" id="SSF50891">
    <property type="entry name" value="Cyclophilin-like"/>
    <property type="match status" value="2"/>
</dbReference>
<feature type="domain" description="Thioredoxin" evidence="6">
    <location>
        <begin position="145"/>
        <end position="319"/>
    </location>
</feature>
<evidence type="ECO:0000259" key="6">
    <source>
        <dbReference type="PROSITE" id="PS51352"/>
    </source>
</evidence>
<evidence type="ECO:0000313" key="8">
    <source>
        <dbReference type="Proteomes" id="UP000230790"/>
    </source>
</evidence>
<protein>
    <recommendedName>
        <fullName evidence="2">peptidylprolyl isomerase</fullName>
        <ecNumber evidence="2">5.2.1.8</ecNumber>
    </recommendedName>
</protein>
<dbReference type="SUPFAM" id="SSF52833">
    <property type="entry name" value="Thioredoxin-like"/>
    <property type="match status" value="1"/>
</dbReference>
<dbReference type="InterPro" id="IPR044666">
    <property type="entry name" value="Cyclophilin_A-like"/>
</dbReference>
<feature type="domain" description="PPIase cyclophilin-type" evidence="5">
    <location>
        <begin position="404"/>
        <end position="540"/>
    </location>
</feature>
<dbReference type="GO" id="GO:0003755">
    <property type="term" value="F:peptidyl-prolyl cis-trans isomerase activity"/>
    <property type="evidence" value="ECO:0007669"/>
    <property type="project" value="UniProtKB-KW"/>
</dbReference>
<organism evidence="7 8">
    <name type="scientific">Candidatus Thermofonsia Clade 3 bacterium</name>
    <dbReference type="NCBI Taxonomy" id="2364212"/>
    <lineage>
        <taxon>Bacteria</taxon>
        <taxon>Bacillati</taxon>
        <taxon>Chloroflexota</taxon>
        <taxon>Candidatus Thermofontia</taxon>
        <taxon>Candidatus Thermofonsia Clade 3</taxon>
    </lineage>
</organism>
<dbReference type="InterPro" id="IPR012336">
    <property type="entry name" value="Thioredoxin-like_fold"/>
</dbReference>
<evidence type="ECO:0000256" key="3">
    <source>
        <dbReference type="ARBA" id="ARBA00023110"/>
    </source>
</evidence>
<keyword evidence="4" id="KW-0413">Isomerase</keyword>
<dbReference type="CDD" id="cd00317">
    <property type="entry name" value="cyclophilin"/>
    <property type="match status" value="1"/>
</dbReference>
<keyword evidence="3" id="KW-0697">Rotamase</keyword>
<evidence type="ECO:0000259" key="5">
    <source>
        <dbReference type="PROSITE" id="PS50072"/>
    </source>
</evidence>
<reference evidence="7 8" key="1">
    <citation type="submission" date="2017-11" db="EMBL/GenBank/DDBJ databases">
        <title>Evolution of Phototrophy in the Chloroflexi Phylum Driven by Horizontal Gene Transfer.</title>
        <authorList>
            <person name="Ward L.M."/>
            <person name="Hemp J."/>
            <person name="Shih P.M."/>
            <person name="Mcglynn S.E."/>
            <person name="Fischer W."/>
        </authorList>
    </citation>
    <scope>NUCLEOTIDE SEQUENCE [LARGE SCALE GENOMIC DNA]</scope>
    <source>
        <strain evidence="7">JP3_7</strain>
    </source>
</reference>
<evidence type="ECO:0000313" key="7">
    <source>
        <dbReference type="EMBL" id="PJF47012.1"/>
    </source>
</evidence>
<dbReference type="InterPro" id="IPR036249">
    <property type="entry name" value="Thioredoxin-like_sf"/>
</dbReference>
<feature type="domain" description="PPIase cyclophilin-type" evidence="5">
    <location>
        <begin position="25"/>
        <end position="146"/>
    </location>
</feature>
<evidence type="ECO:0000256" key="2">
    <source>
        <dbReference type="ARBA" id="ARBA00013194"/>
    </source>
</evidence>
<dbReference type="PROSITE" id="PS51352">
    <property type="entry name" value="THIOREDOXIN_2"/>
    <property type="match status" value="1"/>
</dbReference>
<evidence type="ECO:0000256" key="1">
    <source>
        <dbReference type="ARBA" id="ARBA00002388"/>
    </source>
</evidence>
<dbReference type="Pfam" id="PF13462">
    <property type="entry name" value="Thioredoxin_4"/>
    <property type="match status" value="1"/>
</dbReference>
<dbReference type="PANTHER" id="PTHR45625:SF4">
    <property type="entry name" value="PEPTIDYLPROLYL ISOMERASE DOMAIN AND WD REPEAT-CONTAINING PROTEIN 1"/>
    <property type="match status" value="1"/>
</dbReference>
<dbReference type="PROSITE" id="PS50072">
    <property type="entry name" value="CSA_PPIASE_2"/>
    <property type="match status" value="2"/>
</dbReference>
<dbReference type="Gene3D" id="2.40.100.10">
    <property type="entry name" value="Cyclophilin-like"/>
    <property type="match status" value="2"/>
</dbReference>
<dbReference type="Gene3D" id="3.40.30.10">
    <property type="entry name" value="Glutaredoxin"/>
    <property type="match status" value="1"/>
</dbReference>
<dbReference type="EC" id="5.2.1.8" evidence="2"/>
<accession>A0A2M8QB34</accession>
<dbReference type="InterPro" id="IPR002130">
    <property type="entry name" value="Cyclophilin-type_PPIase_dom"/>
</dbReference>
<dbReference type="Proteomes" id="UP000230790">
    <property type="component" value="Unassembled WGS sequence"/>
</dbReference>
<evidence type="ECO:0000256" key="4">
    <source>
        <dbReference type="ARBA" id="ARBA00023235"/>
    </source>
</evidence>
<gene>
    <name evidence="7" type="ORF">CUN48_10835</name>
</gene>
<comment type="caution">
    <text evidence="7">The sequence shown here is derived from an EMBL/GenBank/DDBJ whole genome shotgun (WGS) entry which is preliminary data.</text>
</comment>
<sequence length="540" mass="57242">MGGAPPPLTIDPSQRYLATIKTAKGDIVVELNAQAAPQTVNNFIYLAQNGFYDGLTFHRVEPGFVIQGGDPLGNGTGGPGYDIPPEIKLPHVDGAIAMARLGGPPESTPSSGSQFYITIGAQPNLDNNYTVFGVTIRGQDVVRAIRVGDVIQRIDITTADGSAVAVAPPQATAIPAPTPLPKPVTCEAVPLNVNADDHILGNPQAATTIIEYGDFQCPACAAFHPQMKTLMGTVSDTVRLVFRHFPLPQHDKAIPTARAAEAAALQGKFWEMHDLLYEKQGEWSNKPLAEITATLKAYAEALKLDVAQFERDLVSDAVAARVQRDVASGRAANVAGTPWLFLDGRDIPLQAFQQPDTAAQLRSYADRRAKDIAGLSTKAFNFAKPEQVTRKDAKYVMTVKTNRGDVVAELDPALAPVNVNATVFLAQQGYFDGAPVVLNDPQIGAILFGNPTAAGNPGFECGVELTPGAMSKPGIVALFGNGNTSSAQLIFTYSPTLELDGRFSIIGQVISGLEVVKSLKAAQGDAKADAIQSVIVEPKR</sequence>
<dbReference type="InterPro" id="IPR013766">
    <property type="entry name" value="Thioredoxin_domain"/>
</dbReference>
<dbReference type="Pfam" id="PF00160">
    <property type="entry name" value="Pro_isomerase"/>
    <property type="match status" value="2"/>
</dbReference>
<dbReference type="PANTHER" id="PTHR45625">
    <property type="entry name" value="PEPTIDYL-PROLYL CIS-TRANS ISOMERASE-RELATED"/>
    <property type="match status" value="1"/>
</dbReference>
<proteinExistence type="predicted"/>